<dbReference type="PROSITE" id="PS50024">
    <property type="entry name" value="SEA"/>
    <property type="match status" value="1"/>
</dbReference>
<evidence type="ECO:0000256" key="9">
    <source>
        <dbReference type="ARBA" id="ARBA00023180"/>
    </source>
</evidence>
<keyword evidence="8" id="KW-1015">Disulfide bond</keyword>
<evidence type="ECO:0000256" key="5">
    <source>
        <dbReference type="ARBA" id="ARBA00022729"/>
    </source>
</evidence>
<keyword evidence="15" id="KW-0675">Receptor</keyword>
<evidence type="ECO:0000256" key="11">
    <source>
        <dbReference type="SAM" id="SignalP"/>
    </source>
</evidence>
<keyword evidence="7 10" id="KW-0472">Membrane</keyword>
<dbReference type="InterPro" id="IPR000082">
    <property type="entry name" value="SEA_dom"/>
</dbReference>
<evidence type="ECO:0000256" key="10">
    <source>
        <dbReference type="SAM" id="Phobius"/>
    </source>
</evidence>
<dbReference type="Gene3D" id="1.25.40.610">
    <property type="match status" value="1"/>
</dbReference>
<dbReference type="Proteomes" id="UP001230051">
    <property type="component" value="Unassembled WGS sequence"/>
</dbReference>
<keyword evidence="3" id="KW-1003">Cell membrane</keyword>
<dbReference type="InterPro" id="IPR000203">
    <property type="entry name" value="GPS"/>
</dbReference>
<evidence type="ECO:0000313" key="15">
    <source>
        <dbReference type="EMBL" id="KAK1171830.1"/>
    </source>
</evidence>
<dbReference type="Pfam" id="PF25387">
    <property type="entry name" value="ADGRF3_N"/>
    <property type="match status" value="1"/>
</dbReference>
<evidence type="ECO:0000256" key="6">
    <source>
        <dbReference type="ARBA" id="ARBA00022989"/>
    </source>
</evidence>
<feature type="transmembrane region" description="Helical" evidence="10">
    <location>
        <begin position="823"/>
        <end position="845"/>
    </location>
</feature>
<comment type="similarity">
    <text evidence="2">Belongs to the G-protein coupled receptor 2 family. Adhesion G-protein coupled receptor (ADGR) subfamily.</text>
</comment>
<dbReference type="InterPro" id="IPR046338">
    <property type="entry name" value="GAIN_dom_sf"/>
</dbReference>
<dbReference type="Gene3D" id="2.60.220.50">
    <property type="match status" value="1"/>
</dbReference>
<dbReference type="InterPro" id="IPR000832">
    <property type="entry name" value="GPCR_2_secretin-like"/>
</dbReference>
<evidence type="ECO:0000256" key="7">
    <source>
        <dbReference type="ARBA" id="ARBA00023136"/>
    </source>
</evidence>
<evidence type="ECO:0000256" key="2">
    <source>
        <dbReference type="ARBA" id="ARBA00007343"/>
    </source>
</evidence>
<keyword evidence="6 10" id="KW-1133">Transmembrane helix</keyword>
<evidence type="ECO:0000259" key="13">
    <source>
        <dbReference type="PROSITE" id="PS50221"/>
    </source>
</evidence>
<dbReference type="PANTHER" id="PTHR45813">
    <property type="entry name" value="IG-LIKE DOMAIN-CONTAINING PROTEIN"/>
    <property type="match status" value="1"/>
</dbReference>
<feature type="domain" description="G-protein coupled receptors family 2 profile 2" evidence="14">
    <location>
        <begin position="593"/>
        <end position="846"/>
    </location>
</feature>
<feature type="signal peptide" evidence="11">
    <location>
        <begin position="1"/>
        <end position="22"/>
    </location>
</feature>
<evidence type="ECO:0000256" key="4">
    <source>
        <dbReference type="ARBA" id="ARBA00022692"/>
    </source>
</evidence>
<dbReference type="InterPro" id="IPR051587">
    <property type="entry name" value="Adhesion_GPCR"/>
</dbReference>
<dbReference type="EMBL" id="JAGXEW010000005">
    <property type="protein sequence ID" value="KAK1171830.1"/>
    <property type="molecule type" value="Genomic_DNA"/>
</dbReference>
<dbReference type="GO" id="GO:0004930">
    <property type="term" value="F:G protein-coupled receptor activity"/>
    <property type="evidence" value="ECO:0007669"/>
    <property type="project" value="InterPro"/>
</dbReference>
<keyword evidence="9" id="KW-0325">Glycoprotein</keyword>
<dbReference type="PROSITE" id="PS50261">
    <property type="entry name" value="G_PROTEIN_RECEP_F2_4"/>
    <property type="match status" value="1"/>
</dbReference>
<dbReference type="SMART" id="SM00303">
    <property type="entry name" value="GPS"/>
    <property type="match status" value="1"/>
</dbReference>
<comment type="caution">
    <text evidence="15">The sequence shown here is derived from an EMBL/GenBank/DDBJ whole genome shotgun (WGS) entry which is preliminary data.</text>
</comment>
<feature type="transmembrane region" description="Helical" evidence="10">
    <location>
        <begin position="671"/>
        <end position="693"/>
    </location>
</feature>
<dbReference type="AlphaFoldDB" id="A0AAD8GCL7"/>
<reference evidence="15" key="1">
    <citation type="submission" date="2022-02" db="EMBL/GenBank/DDBJ databases">
        <title>Atlantic sturgeon de novo genome assembly.</title>
        <authorList>
            <person name="Stock M."/>
            <person name="Klopp C."/>
            <person name="Guiguen Y."/>
            <person name="Cabau C."/>
            <person name="Parinello H."/>
            <person name="Santidrian Yebra-Pimentel E."/>
            <person name="Kuhl H."/>
            <person name="Dirks R.P."/>
            <person name="Guessner J."/>
            <person name="Wuertz S."/>
            <person name="Du K."/>
            <person name="Schartl M."/>
        </authorList>
    </citation>
    <scope>NUCLEOTIDE SEQUENCE</scope>
    <source>
        <strain evidence="15">STURGEONOMICS-FGT-2020</strain>
        <tissue evidence="15">Whole blood</tissue>
    </source>
</reference>
<dbReference type="InterPro" id="IPR057400">
    <property type="entry name" value="ADGRF3/5_N"/>
</dbReference>
<dbReference type="GO" id="GO:0005886">
    <property type="term" value="C:plasma membrane"/>
    <property type="evidence" value="ECO:0007669"/>
    <property type="project" value="UniProtKB-SubCell"/>
</dbReference>
<dbReference type="Gene3D" id="1.20.1070.10">
    <property type="entry name" value="Rhodopsin 7-helix transmembrane proteins"/>
    <property type="match status" value="1"/>
</dbReference>
<dbReference type="PROSITE" id="PS50221">
    <property type="entry name" value="GAIN_B"/>
    <property type="match status" value="1"/>
</dbReference>
<proteinExistence type="inferred from homology"/>
<comment type="subcellular location">
    <subcellularLocation>
        <location evidence="1">Cell membrane</location>
        <topology evidence="1">Multi-pass membrane protein</topology>
    </subcellularLocation>
</comment>
<feature type="domain" description="GAIN-B" evidence="13">
    <location>
        <begin position="436"/>
        <end position="590"/>
    </location>
</feature>
<dbReference type="Pfam" id="PF16489">
    <property type="entry name" value="GAIN"/>
    <property type="match status" value="1"/>
</dbReference>
<evidence type="ECO:0000259" key="14">
    <source>
        <dbReference type="PROSITE" id="PS50261"/>
    </source>
</evidence>
<dbReference type="GO" id="GO:0007189">
    <property type="term" value="P:adenylate cyclase-activating G protein-coupled receptor signaling pathway"/>
    <property type="evidence" value="ECO:0007669"/>
    <property type="project" value="TreeGrafter"/>
</dbReference>
<dbReference type="InterPro" id="IPR008078">
    <property type="entry name" value="GPCR_2_Ig-hepta-like_rcpt"/>
</dbReference>
<dbReference type="GO" id="GO:0007166">
    <property type="term" value="P:cell surface receptor signaling pathway"/>
    <property type="evidence" value="ECO:0007669"/>
    <property type="project" value="InterPro"/>
</dbReference>
<keyword evidence="4 10" id="KW-0812">Transmembrane</keyword>
<evidence type="ECO:0000313" key="16">
    <source>
        <dbReference type="Proteomes" id="UP001230051"/>
    </source>
</evidence>
<dbReference type="InterPro" id="IPR017981">
    <property type="entry name" value="GPCR_2-like_7TM"/>
</dbReference>
<keyword evidence="16" id="KW-1185">Reference proteome</keyword>
<feature type="transmembrane region" description="Helical" evidence="10">
    <location>
        <begin position="595"/>
        <end position="617"/>
    </location>
</feature>
<feature type="transmembrane region" description="Helical" evidence="10">
    <location>
        <begin position="629"/>
        <end position="651"/>
    </location>
</feature>
<feature type="transmembrane region" description="Helical" evidence="10">
    <location>
        <begin position="747"/>
        <end position="771"/>
    </location>
</feature>
<dbReference type="PANTHER" id="PTHR45813:SF4">
    <property type="entry name" value="ADHESION G PROTEIN-COUPLED RECEPTOR F5"/>
    <property type="match status" value="1"/>
</dbReference>
<evidence type="ECO:0000256" key="8">
    <source>
        <dbReference type="ARBA" id="ARBA00023157"/>
    </source>
</evidence>
<dbReference type="PRINTS" id="PR01695">
    <property type="entry name" value="IGHEPTARCPTR"/>
</dbReference>
<feature type="domain" description="SEA" evidence="12">
    <location>
        <begin position="161"/>
        <end position="271"/>
    </location>
</feature>
<feature type="transmembrane region" description="Helical" evidence="10">
    <location>
        <begin position="705"/>
        <end position="727"/>
    </location>
</feature>
<evidence type="ECO:0000256" key="3">
    <source>
        <dbReference type="ARBA" id="ARBA00022475"/>
    </source>
</evidence>
<dbReference type="SUPFAM" id="SSF81321">
    <property type="entry name" value="Family A G protein-coupled receptor-like"/>
    <property type="match status" value="1"/>
</dbReference>
<organism evidence="15 16">
    <name type="scientific">Acipenser oxyrinchus oxyrinchus</name>
    <dbReference type="NCBI Taxonomy" id="40147"/>
    <lineage>
        <taxon>Eukaryota</taxon>
        <taxon>Metazoa</taxon>
        <taxon>Chordata</taxon>
        <taxon>Craniata</taxon>
        <taxon>Vertebrata</taxon>
        <taxon>Euteleostomi</taxon>
        <taxon>Actinopterygii</taxon>
        <taxon>Chondrostei</taxon>
        <taxon>Acipenseriformes</taxon>
        <taxon>Acipenseridae</taxon>
        <taxon>Acipenser</taxon>
    </lineage>
</organism>
<name>A0AAD8GCL7_ACIOX</name>
<feature type="transmembrane region" description="Helical" evidence="10">
    <location>
        <begin position="792"/>
        <end position="817"/>
    </location>
</feature>
<evidence type="ECO:0000256" key="1">
    <source>
        <dbReference type="ARBA" id="ARBA00004651"/>
    </source>
</evidence>
<dbReference type="Pfam" id="PF01825">
    <property type="entry name" value="GPS"/>
    <property type="match status" value="1"/>
</dbReference>
<dbReference type="Pfam" id="PF00002">
    <property type="entry name" value="7tm_2"/>
    <property type="match status" value="1"/>
</dbReference>
<dbReference type="FunFam" id="1.20.1070.10:FF:000058">
    <property type="entry name" value="Adhesion G protein-coupled receptor F5"/>
    <property type="match status" value="1"/>
</dbReference>
<dbReference type="InterPro" id="IPR057244">
    <property type="entry name" value="GAIN_B"/>
</dbReference>
<keyword evidence="5 11" id="KW-0732">Signal</keyword>
<protein>
    <submittedName>
        <fullName evidence="15">Adhesion G-protein coupled receptor F1-like</fullName>
    </submittedName>
</protein>
<dbReference type="PRINTS" id="PR00249">
    <property type="entry name" value="GPCRSECRETIN"/>
</dbReference>
<sequence length="912" mass="100468">MAMHAVNLYSIILLLLVNFSQAEVFHGYEDQYNLIVGSTSVNHEYKIHAPLRQKREATYLQEYVIDIEVFVSIHNESCLDGLKQVLKKIPYPLNVEQNVNVTDGVLTTTCTYNGEYTQCKCEKDFAWSYTVCNKYKSCSGEYADTCDCIQVASPDGLSCPAKSSFVIKMTFSMDNEFAPALNNISSPEYNQYKSDIEDAIIQSYSGTVMGIQTVTVTGFRSGSVIVDYEIATTGPLSASDFQTGNNQITSALLVKGYKVNASSFTGFQRLCNNSDYGVGQDLDIIITKCPAQQIGNINVQCKNGNWSIKSNTCVLKEINDILSDAQKLASSLESVTELPILIEQLNNTSTMFKNNITSSTATISSVVDILTIISNAAKNIIITETDLGRFIETVNNIIGSESKKSWDALNSQNADSSSSRLLQSVELFATSFSTNSSFNLETNNLNLRAIKITNSNIAYNESFKFNNTVHGSVSIPPSELSTLPVIVSIAFLSLSDILPLKNNTTKEKVNGIVLTTIVNSIVKKVSLDFEMKNTSLDKPKCVFWNFTLFNNSGSWDTSGCTSVILGNSNVRCQCEHLTSFSVLMSPKDPCKICTYITYIGLGISIGSLVLCLLIEAIVWHSVNKNKTSYIRHVSIVNLALSLLIADIWFIIGAAIKANTAACSAATFFTHFFYLALFFWMLTLAILLFFRVVLVFKDLGKSQMLAIAFCLGYGCPLIIAVVSVAVTAPKSNYTRTDACWLNWDNTMVLLAFVIPALVIITINLIILIVVIVKMLRRTIGDKPRAEETSTLKVVARCIAILTPFLGLTWGFGIGTLLAPDNEGIHVVFTVLNAFQGFFVLVFGTLLDSKIRDALLKRFAISKYSSQQTSTTGGISSDRYNIFGKKKIHRLHEVTNSSDSTLNIGFYSKLNKKK</sequence>
<gene>
    <name evidence="15" type="primary">ADGRF1</name>
    <name evidence="15" type="ORF">AOXY_G6748</name>
</gene>
<accession>A0AAD8GCL7</accession>
<evidence type="ECO:0000259" key="12">
    <source>
        <dbReference type="PROSITE" id="PS50024"/>
    </source>
</evidence>
<dbReference type="InterPro" id="IPR032471">
    <property type="entry name" value="AGRL2-4_GAIN_subdom_A"/>
</dbReference>
<feature type="chain" id="PRO_5042221870" evidence="11">
    <location>
        <begin position="23"/>
        <end position="912"/>
    </location>
</feature>